<dbReference type="InterPro" id="IPR017941">
    <property type="entry name" value="Rieske_2Fe-2S"/>
</dbReference>
<evidence type="ECO:0000256" key="3">
    <source>
        <dbReference type="ARBA" id="ARBA00023004"/>
    </source>
</evidence>
<keyword evidence="2" id="KW-0479">Metal-binding</keyword>
<comment type="caution">
    <text evidence="7">The sequence shown here is derived from an EMBL/GenBank/DDBJ whole genome shotgun (WGS) entry which is preliminary data.</text>
</comment>
<evidence type="ECO:0000256" key="5">
    <source>
        <dbReference type="SAM" id="MobiDB-lite"/>
    </source>
</evidence>
<keyword evidence="1" id="KW-0001">2Fe-2S</keyword>
<dbReference type="CDD" id="cd03467">
    <property type="entry name" value="Rieske"/>
    <property type="match status" value="1"/>
</dbReference>
<name>A0A2J7TF12_METSI</name>
<dbReference type="Gene3D" id="2.102.10.10">
    <property type="entry name" value="Rieske [2Fe-2S] iron-sulphur domain"/>
    <property type="match status" value="1"/>
</dbReference>
<evidence type="ECO:0000256" key="4">
    <source>
        <dbReference type="ARBA" id="ARBA00023014"/>
    </source>
</evidence>
<keyword evidence="3" id="KW-0408">Iron</keyword>
<reference evidence="7 8" key="1">
    <citation type="submission" date="2017-10" db="EMBL/GenBank/DDBJ databases">
        <title>Genome announcement of Methylocella silvestris TVC from permafrost.</title>
        <authorList>
            <person name="Wang J."/>
            <person name="Geng K."/>
            <person name="Ul-Haque F."/>
            <person name="Crombie A.T."/>
            <person name="Street L.E."/>
            <person name="Wookey P.A."/>
            <person name="Murrell J.C."/>
            <person name="Pratscher J."/>
        </authorList>
    </citation>
    <scope>NUCLEOTIDE SEQUENCE [LARGE SCALE GENOMIC DNA]</scope>
    <source>
        <strain evidence="7 8">TVC</strain>
    </source>
</reference>
<keyword evidence="4" id="KW-0411">Iron-sulfur</keyword>
<evidence type="ECO:0000256" key="1">
    <source>
        <dbReference type="ARBA" id="ARBA00022714"/>
    </source>
</evidence>
<evidence type="ECO:0000313" key="8">
    <source>
        <dbReference type="Proteomes" id="UP000236286"/>
    </source>
</evidence>
<accession>A0A2J7TF12</accession>
<organism evidence="7 8">
    <name type="scientific">Methylocella silvestris</name>
    <dbReference type="NCBI Taxonomy" id="199596"/>
    <lineage>
        <taxon>Bacteria</taxon>
        <taxon>Pseudomonadati</taxon>
        <taxon>Pseudomonadota</taxon>
        <taxon>Alphaproteobacteria</taxon>
        <taxon>Hyphomicrobiales</taxon>
        <taxon>Beijerinckiaceae</taxon>
        <taxon>Methylocella</taxon>
    </lineage>
</organism>
<gene>
    <name evidence="7" type="ORF">CR492_13590</name>
</gene>
<dbReference type="InterPro" id="IPR036922">
    <property type="entry name" value="Rieske_2Fe-2S_sf"/>
</dbReference>
<dbReference type="OrthoDB" id="9800776at2"/>
<dbReference type="Pfam" id="PF00355">
    <property type="entry name" value="Rieske"/>
    <property type="match status" value="1"/>
</dbReference>
<dbReference type="SUPFAM" id="SSF50022">
    <property type="entry name" value="ISP domain"/>
    <property type="match status" value="1"/>
</dbReference>
<dbReference type="Proteomes" id="UP000236286">
    <property type="component" value="Unassembled WGS sequence"/>
</dbReference>
<dbReference type="EMBL" id="PDZR01000016">
    <property type="protein sequence ID" value="PNG25361.1"/>
    <property type="molecule type" value="Genomic_DNA"/>
</dbReference>
<dbReference type="AlphaFoldDB" id="A0A2J7TF12"/>
<feature type="domain" description="Rieske" evidence="6">
    <location>
        <begin position="81"/>
        <end position="161"/>
    </location>
</feature>
<evidence type="ECO:0000256" key="2">
    <source>
        <dbReference type="ARBA" id="ARBA00022723"/>
    </source>
</evidence>
<evidence type="ECO:0000259" key="6">
    <source>
        <dbReference type="PROSITE" id="PS51296"/>
    </source>
</evidence>
<dbReference type="GO" id="GO:0046872">
    <property type="term" value="F:metal ion binding"/>
    <property type="evidence" value="ECO:0007669"/>
    <property type="project" value="UniProtKB-KW"/>
</dbReference>
<dbReference type="GO" id="GO:0051537">
    <property type="term" value="F:2 iron, 2 sulfur cluster binding"/>
    <property type="evidence" value="ECO:0007669"/>
    <property type="project" value="UniProtKB-KW"/>
</dbReference>
<proteinExistence type="predicted"/>
<dbReference type="PANTHER" id="PTHR40261">
    <property type="match status" value="1"/>
</dbReference>
<evidence type="ECO:0000313" key="7">
    <source>
        <dbReference type="EMBL" id="PNG25361.1"/>
    </source>
</evidence>
<protein>
    <submittedName>
        <fullName evidence="7">(2Fe-2S)-binding protein</fullName>
    </submittedName>
</protein>
<dbReference type="PROSITE" id="PS51296">
    <property type="entry name" value="RIESKE"/>
    <property type="match status" value="1"/>
</dbReference>
<feature type="region of interest" description="Disordered" evidence="5">
    <location>
        <begin position="172"/>
        <end position="191"/>
    </location>
</feature>
<sequence length="191" mass="20509">MFHADLTKAGDYTAAPAASRVGLPTRRAGTVRDSAKQEVRQMVQEEIDVFVIADEEAFAPGAAASFKFTHIDENGAEKPVSIIVVRTMANEYVGYVNECPHKGVALDGGNGRLLSQDRKNLECGQHGALFDIQTGVCTDGPCLNKSLEPVAVAVIDHEVCLIGVKLLEDDGKRDPFGEQEEDGPIVLITSD</sequence>
<dbReference type="PANTHER" id="PTHR40261:SF1">
    <property type="entry name" value="RIESKE DOMAIN-CONTAINING PROTEIN"/>
    <property type="match status" value="1"/>
</dbReference>